<dbReference type="InterPro" id="IPR031927">
    <property type="entry name" value="DUF4767"/>
</dbReference>
<dbReference type="Pfam" id="PF15983">
    <property type="entry name" value="DUF4767"/>
    <property type="match status" value="1"/>
</dbReference>
<organism evidence="3 4">
    <name type="scientific">Suicoccus acidiformans</name>
    <dbReference type="NCBI Taxonomy" id="2036206"/>
    <lineage>
        <taxon>Bacteria</taxon>
        <taxon>Bacillati</taxon>
        <taxon>Bacillota</taxon>
        <taxon>Bacilli</taxon>
        <taxon>Lactobacillales</taxon>
        <taxon>Aerococcaceae</taxon>
        <taxon>Suicoccus</taxon>
    </lineage>
</organism>
<evidence type="ECO:0000256" key="1">
    <source>
        <dbReference type="SAM" id="MobiDB-lite"/>
    </source>
</evidence>
<keyword evidence="4" id="KW-1185">Reference proteome</keyword>
<reference evidence="3 4" key="1">
    <citation type="submission" date="2017-09" db="EMBL/GenBank/DDBJ databases">
        <title>Complete genome sequence of Oxytococcus suis strain ZY16052.</title>
        <authorList>
            <person name="Li F."/>
        </authorList>
    </citation>
    <scope>NUCLEOTIDE SEQUENCE [LARGE SCALE GENOMIC DNA]</scope>
    <source>
        <strain evidence="3 4">ZY16052</strain>
    </source>
</reference>
<dbReference type="OrthoDB" id="9810153at2"/>
<feature type="region of interest" description="Disordered" evidence="1">
    <location>
        <begin position="446"/>
        <end position="468"/>
    </location>
</feature>
<dbReference type="KEGG" id="abae:CL176_06430"/>
<dbReference type="Pfam" id="PF06207">
    <property type="entry name" value="DUF1002"/>
    <property type="match status" value="1"/>
</dbReference>
<accession>A0A347WKQ6</accession>
<proteinExistence type="predicted"/>
<evidence type="ECO:0000313" key="4">
    <source>
        <dbReference type="Proteomes" id="UP000263232"/>
    </source>
</evidence>
<dbReference type="Proteomes" id="UP000263232">
    <property type="component" value="Chromosome"/>
</dbReference>
<protein>
    <recommendedName>
        <fullName evidence="2">DUF4767 domain-containing protein</fullName>
    </recommendedName>
</protein>
<evidence type="ECO:0000259" key="2">
    <source>
        <dbReference type="Pfam" id="PF15983"/>
    </source>
</evidence>
<dbReference type="RefSeq" id="WP_118990566.1">
    <property type="nucleotide sequence ID" value="NZ_CP023434.1"/>
</dbReference>
<feature type="domain" description="DUF4767" evidence="2">
    <location>
        <begin position="491"/>
        <end position="630"/>
    </location>
</feature>
<gene>
    <name evidence="3" type="ORF">CL176_06430</name>
</gene>
<feature type="compositionally biased region" description="Acidic residues" evidence="1">
    <location>
        <begin position="451"/>
        <end position="464"/>
    </location>
</feature>
<dbReference type="InterPro" id="IPR009343">
    <property type="entry name" value="DUF1002"/>
</dbReference>
<dbReference type="EMBL" id="CP023434">
    <property type="protein sequence ID" value="AXY25663.1"/>
    <property type="molecule type" value="Genomic_DNA"/>
</dbReference>
<evidence type="ECO:0000313" key="3">
    <source>
        <dbReference type="EMBL" id="AXY25663.1"/>
    </source>
</evidence>
<name>A0A347WKQ6_9LACT</name>
<dbReference type="AlphaFoldDB" id="A0A347WKQ6"/>
<sequence length="632" mass="70057">MSLKKLYLSISALTLFAVPIIGTVTPFSNVQVIQATQEQISKQAALGASLSQADRQRTLQLLQGTDVANVLYIDGPTINSILNDGSTASTNVYSSVVVEPREAGYGVQVQILTPDTILNVSPQTYQNAALTAGAKDVLIRIASLYPVTGEGALAGVYRIYNHQGRALKPQEIHVAEQEIKIVNNLTQNYNITNYEINQIISQIKLEINQTAVNNTTITAENVEQIVAQYIQQFEQETGKVMPEEARRIILDFMKEYVVSVDLNQSQSEQIQASTANTWTPEQAIDFWEGHFIVDPNQMPSHYDRSYWEILSNEGPTIRMRQNNHQDNPTFELTKSGEYTIIAQSSNDDPATRIEYLVPNNNIQTIAGIRAPQALADNGKLVWDVQQIRQYLVENIGLEAEALGEIQLDPEAQIARAFYTPQNGEATDLEVNAEGWVSYLPFTGSLPSDSSEAAEEPGESSDQAEQDSKDILNEESTAETSEDSSDVTEATTYWNIDKYYALDNFIKTQWNANYLSYSPYNPGDMYGVEFPVAVMASAAFDGHNYPTAWSEDGMLADTFNVVAAYSNYEAQTMDAANLTTESSMPTYYLFVIYNGQPMVFQSQQNQGSPDGIIQFTSGVDANLYNAFVNIVDQ</sequence>